<evidence type="ECO:0000313" key="2">
    <source>
        <dbReference type="Proteomes" id="UP001162992"/>
    </source>
</evidence>
<gene>
    <name evidence="1" type="ORF">O6H91_15G070500</name>
</gene>
<keyword evidence="2" id="KW-1185">Reference proteome</keyword>
<proteinExistence type="predicted"/>
<organism evidence="1 2">
    <name type="scientific">Diphasiastrum complanatum</name>
    <name type="common">Issler's clubmoss</name>
    <name type="synonym">Lycopodium complanatum</name>
    <dbReference type="NCBI Taxonomy" id="34168"/>
    <lineage>
        <taxon>Eukaryota</taxon>
        <taxon>Viridiplantae</taxon>
        <taxon>Streptophyta</taxon>
        <taxon>Embryophyta</taxon>
        <taxon>Tracheophyta</taxon>
        <taxon>Lycopodiopsida</taxon>
        <taxon>Lycopodiales</taxon>
        <taxon>Lycopodiaceae</taxon>
        <taxon>Lycopodioideae</taxon>
        <taxon>Diphasiastrum</taxon>
    </lineage>
</organism>
<comment type="caution">
    <text evidence="1">The sequence shown here is derived from an EMBL/GenBank/DDBJ whole genome shotgun (WGS) entry which is preliminary data.</text>
</comment>
<accession>A0ACC2BJG5</accession>
<protein>
    <submittedName>
        <fullName evidence="1">Uncharacterized protein</fullName>
    </submittedName>
</protein>
<name>A0ACC2BJG5_DIPCM</name>
<sequence>MAMCSKAGLAGSIYGTLTAAIAPLLLLHLKWRRLKGLEDAQEWRQRLGSASIPRPTGPLFWFHAVSVGEGLSAIPVIQKCLQARPWVTILMTTSTVTAFIVLKRTLPHGVLCQFAPIDTPTAVNRFLSHWQPQAAVFMENELWPNLLCTSAVKGIPLALLNARMSSKSFKRWSFHAARPLVATMLANFSLICPLSTAEGVRLQLLGAPPTNIHFAGNLKYAWGVFNFDGVRKLEETLIKELSGRKVWLAASTHAGEEEVIARIHKNVRQDIKELLTVIVPRHPKRGYKIQRDLSKPGLSVVLRSLQEHIQAETDIYVVDTIGELQQFYGLTPIAFVGGSLLNGLSGHNMAEAAACGCAVLTGPHIGHFSKMVGEMQRHSQLSIEQVSGEDELQHVLKELLSDPVFLKRRQEAAKYALTCAAVGVVETVWKLLEQFLFTWHQWHPIEGKKGS</sequence>
<dbReference type="Proteomes" id="UP001162992">
    <property type="component" value="Chromosome 15"/>
</dbReference>
<dbReference type="EMBL" id="CM055106">
    <property type="protein sequence ID" value="KAJ7529901.1"/>
    <property type="molecule type" value="Genomic_DNA"/>
</dbReference>
<evidence type="ECO:0000313" key="1">
    <source>
        <dbReference type="EMBL" id="KAJ7529901.1"/>
    </source>
</evidence>
<reference evidence="2" key="1">
    <citation type="journal article" date="2024" name="Proc. Natl. Acad. Sci. U.S.A.">
        <title>Extraordinary preservation of gene collinearity over three hundred million years revealed in homosporous lycophytes.</title>
        <authorList>
            <person name="Li C."/>
            <person name="Wickell D."/>
            <person name="Kuo L.Y."/>
            <person name="Chen X."/>
            <person name="Nie B."/>
            <person name="Liao X."/>
            <person name="Peng D."/>
            <person name="Ji J."/>
            <person name="Jenkins J."/>
            <person name="Williams M."/>
            <person name="Shu S."/>
            <person name="Plott C."/>
            <person name="Barry K."/>
            <person name="Rajasekar S."/>
            <person name="Grimwood J."/>
            <person name="Han X."/>
            <person name="Sun S."/>
            <person name="Hou Z."/>
            <person name="He W."/>
            <person name="Dai G."/>
            <person name="Sun C."/>
            <person name="Schmutz J."/>
            <person name="Leebens-Mack J.H."/>
            <person name="Li F.W."/>
            <person name="Wang L."/>
        </authorList>
    </citation>
    <scope>NUCLEOTIDE SEQUENCE [LARGE SCALE GENOMIC DNA]</scope>
    <source>
        <strain evidence="2">cv. PW_Plant_1</strain>
    </source>
</reference>